<dbReference type="SFLD" id="SFLDS00029">
    <property type="entry name" value="Radical_SAM"/>
    <property type="match status" value="1"/>
</dbReference>
<gene>
    <name evidence="13 16" type="primary">bioB</name>
    <name evidence="16" type="ORF">ENL07_02500</name>
</gene>
<evidence type="ECO:0000256" key="7">
    <source>
        <dbReference type="ARBA" id="ARBA00022714"/>
    </source>
</evidence>
<comment type="subunit">
    <text evidence="13">Homodimer.</text>
</comment>
<dbReference type="SFLD" id="SFLDG01278">
    <property type="entry name" value="biotin_synthase_like"/>
    <property type="match status" value="1"/>
</dbReference>
<feature type="binding site" evidence="13 14">
    <location>
        <position position="213"/>
    </location>
    <ligand>
        <name>[2Fe-2S] cluster</name>
        <dbReference type="ChEBI" id="CHEBI:190135"/>
    </ligand>
</feature>
<feature type="binding site" evidence="13 14">
    <location>
        <position position="283"/>
    </location>
    <ligand>
        <name>[2Fe-2S] cluster</name>
        <dbReference type="ChEBI" id="CHEBI:190135"/>
    </ligand>
</feature>
<dbReference type="AlphaFoldDB" id="A0A7C5HIG2"/>
<evidence type="ECO:0000256" key="9">
    <source>
        <dbReference type="ARBA" id="ARBA00022756"/>
    </source>
</evidence>
<dbReference type="InterPro" id="IPR058240">
    <property type="entry name" value="rSAM_sf"/>
</dbReference>
<dbReference type="HAMAP" id="MF_01694">
    <property type="entry name" value="BioB"/>
    <property type="match status" value="1"/>
</dbReference>
<comment type="caution">
    <text evidence="16">The sequence shown here is derived from an EMBL/GenBank/DDBJ whole genome shotgun (WGS) entry which is preliminary data.</text>
</comment>
<dbReference type="GO" id="GO:0051539">
    <property type="term" value="F:4 iron, 4 sulfur cluster binding"/>
    <property type="evidence" value="ECO:0007669"/>
    <property type="project" value="UniProtKB-KW"/>
</dbReference>
<dbReference type="GO" id="GO:0051537">
    <property type="term" value="F:2 iron, 2 sulfur cluster binding"/>
    <property type="evidence" value="ECO:0007669"/>
    <property type="project" value="UniProtKB-KW"/>
</dbReference>
<dbReference type="SMART" id="SM00729">
    <property type="entry name" value="Elp3"/>
    <property type="match status" value="1"/>
</dbReference>
<comment type="similarity">
    <text evidence="2 13">Belongs to the radical SAM superfamily. Biotin synthase family.</text>
</comment>
<dbReference type="InterPro" id="IPR007197">
    <property type="entry name" value="rSAM"/>
</dbReference>
<dbReference type="InterPro" id="IPR010722">
    <property type="entry name" value="BATS_dom"/>
</dbReference>
<evidence type="ECO:0000256" key="6">
    <source>
        <dbReference type="ARBA" id="ARBA00022691"/>
    </source>
</evidence>
<name>A0A7C5HIG2_9CHLB</name>
<dbReference type="GO" id="GO:0005506">
    <property type="term" value="F:iron ion binding"/>
    <property type="evidence" value="ECO:0007669"/>
    <property type="project" value="UniProtKB-UniRule"/>
</dbReference>
<dbReference type="PIRSF" id="PIRSF001619">
    <property type="entry name" value="Biotin_synth"/>
    <property type="match status" value="1"/>
</dbReference>
<evidence type="ECO:0000256" key="8">
    <source>
        <dbReference type="ARBA" id="ARBA00022723"/>
    </source>
</evidence>
<evidence type="ECO:0000256" key="5">
    <source>
        <dbReference type="ARBA" id="ARBA00022679"/>
    </source>
</evidence>
<sequence>MSSRLHPDIERAYCVLDTGEPVSLELASALGRLPESEVLDLVSLANKVKNRYAPGEGGGVHACSIMNTKSGVCGENCRFCAQSKHNSAEVEVYGLVDEMKVLEQARMLHEQGIERFGIVTSGYGYRKVTPEFERILGMIDLLHCELPELQVCASLGVLGEVPAAELAHHGIAYYNINIQVDPDRYGELIADTHSVDERIETIRRLRSHGIAVCCGGIIGTGETLQERIGMIFALQKLDVTVIPLNVLVPIDGTPLEGAAPVSVPEIAKTFAICRLAHPSKIIKFAAGRETVMKDFQGLLMQAGANGFLTGGYLTTRGRDMEADRQLAGQIARFS</sequence>
<dbReference type="InterPro" id="IPR013785">
    <property type="entry name" value="Aldolase_TIM"/>
</dbReference>
<feature type="domain" description="Radical SAM core" evidence="15">
    <location>
        <begin position="55"/>
        <end position="285"/>
    </location>
</feature>
<evidence type="ECO:0000256" key="1">
    <source>
        <dbReference type="ARBA" id="ARBA00004942"/>
    </source>
</evidence>
<dbReference type="EC" id="2.8.1.6" evidence="3 13"/>
<keyword evidence="8 13" id="KW-0479">Metal-binding</keyword>
<keyword evidence="10 13" id="KW-0408">Iron</keyword>
<keyword evidence="7 13" id="KW-0001">2Fe-2S</keyword>
<evidence type="ECO:0000256" key="14">
    <source>
        <dbReference type="PIRSR" id="PIRSR001619-1"/>
    </source>
</evidence>
<feature type="binding site" evidence="13 14">
    <location>
        <position position="80"/>
    </location>
    <ligand>
        <name>[4Fe-4S] cluster</name>
        <dbReference type="ChEBI" id="CHEBI:49883"/>
        <note>4Fe-4S-S-AdoMet</note>
    </ligand>
</feature>
<feature type="binding site" evidence="13 14">
    <location>
        <position position="152"/>
    </location>
    <ligand>
        <name>[2Fe-2S] cluster</name>
        <dbReference type="ChEBI" id="CHEBI:190135"/>
    </ligand>
</feature>
<dbReference type="InterPro" id="IPR006638">
    <property type="entry name" value="Elp3/MiaA/NifB-like_rSAM"/>
</dbReference>
<dbReference type="Proteomes" id="UP000886058">
    <property type="component" value="Unassembled WGS sequence"/>
</dbReference>
<evidence type="ECO:0000256" key="4">
    <source>
        <dbReference type="ARBA" id="ARBA00022485"/>
    </source>
</evidence>
<dbReference type="PANTHER" id="PTHR22976">
    <property type="entry name" value="BIOTIN SYNTHASE"/>
    <property type="match status" value="1"/>
</dbReference>
<dbReference type="InterPro" id="IPR002684">
    <property type="entry name" value="Biotin_synth/BioAB"/>
</dbReference>
<dbReference type="GO" id="GO:0009102">
    <property type="term" value="P:biotin biosynthetic process"/>
    <property type="evidence" value="ECO:0007669"/>
    <property type="project" value="UniProtKB-UniRule"/>
</dbReference>
<evidence type="ECO:0000259" key="15">
    <source>
        <dbReference type="PROSITE" id="PS51918"/>
    </source>
</evidence>
<keyword evidence="6 13" id="KW-0949">S-adenosyl-L-methionine</keyword>
<keyword evidence="9 13" id="KW-0093">Biotin biosynthesis</keyword>
<keyword evidence="11 13" id="KW-0411">Iron-sulfur</keyword>
<dbReference type="PANTHER" id="PTHR22976:SF2">
    <property type="entry name" value="BIOTIN SYNTHASE, MITOCHONDRIAL"/>
    <property type="match status" value="1"/>
</dbReference>
<dbReference type="Gene3D" id="3.20.20.70">
    <property type="entry name" value="Aldolase class I"/>
    <property type="match status" value="1"/>
</dbReference>
<protein>
    <recommendedName>
        <fullName evidence="3 13">Biotin synthase</fullName>
        <ecNumber evidence="3 13">2.8.1.6</ecNumber>
    </recommendedName>
</protein>
<accession>A0A7C5HIG2</accession>
<evidence type="ECO:0000313" key="16">
    <source>
        <dbReference type="EMBL" id="HHE31522.1"/>
    </source>
</evidence>
<dbReference type="PROSITE" id="PS51918">
    <property type="entry name" value="RADICAL_SAM"/>
    <property type="match status" value="1"/>
</dbReference>
<dbReference type="EMBL" id="DRSQ01000058">
    <property type="protein sequence ID" value="HHE31522.1"/>
    <property type="molecule type" value="Genomic_DNA"/>
</dbReference>
<dbReference type="UniPathway" id="UPA00078">
    <property type="reaction ID" value="UER00162"/>
</dbReference>
<comment type="catalytic activity">
    <reaction evidence="12 13">
        <text>(4R,5S)-dethiobiotin + (sulfur carrier)-SH + 2 reduced [2Fe-2S]-[ferredoxin] + 2 S-adenosyl-L-methionine = (sulfur carrier)-H + biotin + 2 5'-deoxyadenosine + 2 L-methionine + 2 oxidized [2Fe-2S]-[ferredoxin]</text>
        <dbReference type="Rhea" id="RHEA:22060"/>
        <dbReference type="Rhea" id="RHEA-COMP:10000"/>
        <dbReference type="Rhea" id="RHEA-COMP:10001"/>
        <dbReference type="Rhea" id="RHEA-COMP:14737"/>
        <dbReference type="Rhea" id="RHEA-COMP:14739"/>
        <dbReference type="ChEBI" id="CHEBI:17319"/>
        <dbReference type="ChEBI" id="CHEBI:29917"/>
        <dbReference type="ChEBI" id="CHEBI:33737"/>
        <dbReference type="ChEBI" id="CHEBI:33738"/>
        <dbReference type="ChEBI" id="CHEBI:57586"/>
        <dbReference type="ChEBI" id="CHEBI:57844"/>
        <dbReference type="ChEBI" id="CHEBI:59789"/>
        <dbReference type="ChEBI" id="CHEBI:64428"/>
        <dbReference type="ChEBI" id="CHEBI:149473"/>
        <dbReference type="EC" id="2.8.1.6"/>
    </reaction>
</comment>
<dbReference type="CDD" id="cd01335">
    <property type="entry name" value="Radical_SAM"/>
    <property type="match status" value="1"/>
</dbReference>
<feature type="binding site" evidence="13 14">
    <location>
        <position position="73"/>
    </location>
    <ligand>
        <name>[4Fe-4S] cluster</name>
        <dbReference type="ChEBI" id="CHEBI:49883"/>
        <note>4Fe-4S-S-AdoMet</note>
    </ligand>
</feature>
<comment type="cofactor">
    <cofactor evidence="13">
        <name>[2Fe-2S] cluster</name>
        <dbReference type="ChEBI" id="CHEBI:190135"/>
    </cofactor>
    <text evidence="13">Binds 1 [2Fe-2S] cluster. The cluster is coordinated with 3 cysteines and 1 arginine.</text>
</comment>
<evidence type="ECO:0000256" key="12">
    <source>
        <dbReference type="ARBA" id="ARBA00051157"/>
    </source>
</evidence>
<feature type="binding site" evidence="13 14">
    <location>
        <position position="77"/>
    </location>
    <ligand>
        <name>[4Fe-4S] cluster</name>
        <dbReference type="ChEBI" id="CHEBI:49883"/>
        <note>4Fe-4S-S-AdoMet</note>
    </ligand>
</feature>
<keyword evidence="5 13" id="KW-0808">Transferase</keyword>
<evidence type="ECO:0000256" key="3">
    <source>
        <dbReference type="ARBA" id="ARBA00012236"/>
    </source>
</evidence>
<dbReference type="Pfam" id="PF04055">
    <property type="entry name" value="Radical_SAM"/>
    <property type="match status" value="1"/>
</dbReference>
<comment type="function">
    <text evidence="13">Catalyzes the conversion of dethiobiotin (DTB) to biotin by the insertion of a sulfur atom into dethiobiotin via a radical-based mechanism.</text>
</comment>
<dbReference type="NCBIfam" id="TIGR00433">
    <property type="entry name" value="bioB"/>
    <property type="match status" value="1"/>
</dbReference>
<dbReference type="SFLD" id="SFLDG01060">
    <property type="entry name" value="BATS_domain_containing"/>
    <property type="match status" value="1"/>
</dbReference>
<evidence type="ECO:0000256" key="10">
    <source>
        <dbReference type="ARBA" id="ARBA00023004"/>
    </source>
</evidence>
<comment type="cofactor">
    <cofactor evidence="13 14">
        <name>[4Fe-4S] cluster</name>
        <dbReference type="ChEBI" id="CHEBI:49883"/>
    </cofactor>
    <text evidence="13 14">Binds 1 [4Fe-4S] cluster. The cluster is coordinated with 3 cysteines and an exchangeable S-adenosyl-L-methionine.</text>
</comment>
<dbReference type="GO" id="GO:0004076">
    <property type="term" value="F:biotin synthase activity"/>
    <property type="evidence" value="ECO:0007669"/>
    <property type="project" value="UniProtKB-UniRule"/>
</dbReference>
<comment type="cofactor">
    <cofactor evidence="14">
        <name>[2Fe-2S] cluster</name>
        <dbReference type="ChEBI" id="CHEBI:190135"/>
    </cofactor>
    <text evidence="14">Binds 1 [2Fe-2S] cluster. The cluster is coordinated with 3 cysteines and 1 arginine.</text>
</comment>
<comment type="caution">
    <text evidence="13">Lacks conserved residue(s) required for the propagation of feature annotation.</text>
</comment>
<evidence type="ECO:0000256" key="11">
    <source>
        <dbReference type="ARBA" id="ARBA00023014"/>
    </source>
</evidence>
<dbReference type="InterPro" id="IPR024177">
    <property type="entry name" value="Biotin_synthase"/>
</dbReference>
<reference evidence="16" key="1">
    <citation type="journal article" date="2020" name="mSystems">
        <title>Genome- and Community-Level Interaction Insights into Carbon Utilization and Element Cycling Functions of Hydrothermarchaeota in Hydrothermal Sediment.</title>
        <authorList>
            <person name="Zhou Z."/>
            <person name="Liu Y."/>
            <person name="Xu W."/>
            <person name="Pan J."/>
            <person name="Luo Z.H."/>
            <person name="Li M."/>
        </authorList>
    </citation>
    <scope>NUCLEOTIDE SEQUENCE [LARGE SCALE GENOMIC DNA]</scope>
    <source>
        <strain evidence="16">HyVt-633</strain>
    </source>
</reference>
<dbReference type="Pfam" id="PF06968">
    <property type="entry name" value="BATS"/>
    <property type="match status" value="1"/>
</dbReference>
<evidence type="ECO:0000256" key="2">
    <source>
        <dbReference type="ARBA" id="ARBA00010765"/>
    </source>
</evidence>
<evidence type="ECO:0000256" key="13">
    <source>
        <dbReference type="HAMAP-Rule" id="MF_01694"/>
    </source>
</evidence>
<dbReference type="SMART" id="SM00876">
    <property type="entry name" value="BATS"/>
    <property type="match status" value="1"/>
</dbReference>
<comment type="pathway">
    <text evidence="1 13">Cofactor biosynthesis; biotin biosynthesis; biotin from 7,8-diaminononanoate: step 2/2.</text>
</comment>
<proteinExistence type="inferred from homology"/>
<dbReference type="SUPFAM" id="SSF102114">
    <property type="entry name" value="Radical SAM enzymes"/>
    <property type="match status" value="1"/>
</dbReference>
<organism evidence="16">
    <name type="scientific">Chlorobaculum parvum</name>
    <dbReference type="NCBI Taxonomy" id="274539"/>
    <lineage>
        <taxon>Bacteria</taxon>
        <taxon>Pseudomonadati</taxon>
        <taxon>Chlorobiota</taxon>
        <taxon>Chlorobiia</taxon>
        <taxon>Chlorobiales</taxon>
        <taxon>Chlorobiaceae</taxon>
        <taxon>Chlorobaculum</taxon>
    </lineage>
</organism>
<keyword evidence="4 13" id="KW-0004">4Fe-4S</keyword>